<evidence type="ECO:0000313" key="2">
    <source>
        <dbReference type="EMBL" id="KUO39991.1"/>
    </source>
</evidence>
<organism evidence="2 3">
    <name type="scientific">Hadarchaeum yellowstonense</name>
    <dbReference type="NCBI Taxonomy" id="1776334"/>
    <lineage>
        <taxon>Archaea</taxon>
        <taxon>Methanobacteriati</taxon>
        <taxon>Candidatus Hadarchaeota</taxon>
        <taxon>Candidatus Hadarchaeia</taxon>
        <taxon>Candidatus Hadarchaeales</taxon>
        <taxon>Candidatus Hadarchaeaceae</taxon>
        <taxon>Candidatus Hadarchaeum</taxon>
    </lineage>
</organism>
<evidence type="ECO:0000259" key="1">
    <source>
        <dbReference type="PROSITE" id="PS51201"/>
    </source>
</evidence>
<accession>A0A147JU71</accession>
<dbReference type="InterPro" id="IPR003148">
    <property type="entry name" value="RCK_N"/>
</dbReference>
<gene>
    <name evidence="2" type="ORF">APZ16_06855</name>
</gene>
<reference evidence="2 3" key="1">
    <citation type="journal article" date="2016" name="Nat. Microbiol.">
        <title>Genomic inference of the metabolism of cosmopolitan subsurface Archaea, Hadesarchaea.</title>
        <authorList>
            <person name="Baker B.J."/>
            <person name="Saw J.H."/>
            <person name="Lind A.E."/>
            <person name="Lazar C.S."/>
            <person name="Hinrichs K.-U."/>
            <person name="Teske A.P."/>
            <person name="Ettema T.J."/>
        </authorList>
    </citation>
    <scope>NUCLEOTIDE SEQUENCE [LARGE SCALE GENOMIC DNA]</scope>
</reference>
<dbReference type="AlphaFoldDB" id="A0A147JU71"/>
<dbReference type="EMBL" id="LQMQ01000050">
    <property type="protein sequence ID" value="KUO39991.1"/>
    <property type="molecule type" value="Genomic_DNA"/>
</dbReference>
<protein>
    <recommendedName>
        <fullName evidence="1">RCK N-terminal domain-containing protein</fullName>
    </recommendedName>
</protein>
<dbReference type="SUPFAM" id="SSF51735">
    <property type="entry name" value="NAD(P)-binding Rossmann-fold domains"/>
    <property type="match status" value="1"/>
</dbReference>
<feature type="domain" description="RCK N-terminal" evidence="1">
    <location>
        <begin position="32"/>
        <end position="154"/>
    </location>
</feature>
<name>A0A147JU71_HADYE</name>
<dbReference type="Pfam" id="PF02254">
    <property type="entry name" value="TrkA_N"/>
    <property type="match status" value="1"/>
</dbReference>
<dbReference type="PROSITE" id="PS51201">
    <property type="entry name" value="RCK_N"/>
    <property type="match status" value="1"/>
</dbReference>
<dbReference type="Proteomes" id="UP000074294">
    <property type="component" value="Unassembled WGS sequence"/>
</dbReference>
<dbReference type="STRING" id="1776334.APZ16_06855"/>
<sequence length="180" mass="19428">MQLRLEDFREGDKTAPDHKRVMAEGNSAKNNRGLSLVLGCGDVGFEVASRLRERGLAVAVVEKDAGKVEALRLTAGHDAHRGDFRSPEVLKQAGISQAEVVILTVPDFTIIRQTLEAISQLKKELGINPSVIALVRHEMEAVEVKRLGASEVVPLAQTIADAIVNKLGKAKVHLVLKNGS</sequence>
<dbReference type="PANTHER" id="PTHR43833:SF4">
    <property type="entry name" value="RCK N-TERMINAL DOMAIN-CONTAINING PROTEIN"/>
    <property type="match status" value="1"/>
</dbReference>
<comment type="caution">
    <text evidence="2">The sequence shown here is derived from an EMBL/GenBank/DDBJ whole genome shotgun (WGS) entry which is preliminary data.</text>
</comment>
<dbReference type="PANTHER" id="PTHR43833">
    <property type="entry name" value="POTASSIUM CHANNEL PROTEIN 2-RELATED-RELATED"/>
    <property type="match status" value="1"/>
</dbReference>
<evidence type="ECO:0000313" key="3">
    <source>
        <dbReference type="Proteomes" id="UP000074294"/>
    </source>
</evidence>
<proteinExistence type="predicted"/>
<dbReference type="InterPro" id="IPR036291">
    <property type="entry name" value="NAD(P)-bd_dom_sf"/>
</dbReference>
<dbReference type="InterPro" id="IPR050721">
    <property type="entry name" value="Trk_Ktr_HKT_K-transport"/>
</dbReference>
<dbReference type="GO" id="GO:0006813">
    <property type="term" value="P:potassium ion transport"/>
    <property type="evidence" value="ECO:0007669"/>
    <property type="project" value="InterPro"/>
</dbReference>
<dbReference type="Gene3D" id="3.40.50.720">
    <property type="entry name" value="NAD(P)-binding Rossmann-like Domain"/>
    <property type="match status" value="1"/>
</dbReference>